<comment type="caution">
    <text evidence="1">The sequence shown here is derived from an EMBL/GenBank/DDBJ whole genome shotgun (WGS) entry which is preliminary data.</text>
</comment>
<dbReference type="EMBL" id="JAESDN010000009">
    <property type="protein sequence ID" value="KAG7045151.1"/>
    <property type="molecule type" value="Genomic_DNA"/>
</dbReference>
<proteinExistence type="predicted"/>
<reference evidence="1" key="1">
    <citation type="submission" date="2021-05" db="EMBL/GenBank/DDBJ databases">
        <title>Comparative genomics of three Colletotrichum scovillei strains and genetic complementation revealed genes involved fungal growth and virulence on chili pepper.</title>
        <authorList>
            <person name="Hsieh D.-K."/>
            <person name="Chuang S.-C."/>
            <person name="Chen C.-Y."/>
            <person name="Chao Y.-T."/>
            <person name="Lu M.-Y.J."/>
            <person name="Lee M.-H."/>
            <person name="Shih M.-C."/>
        </authorList>
    </citation>
    <scope>NUCLEOTIDE SEQUENCE</scope>
    <source>
        <strain evidence="1">Coll-153</strain>
    </source>
</reference>
<evidence type="ECO:0000313" key="1">
    <source>
        <dbReference type="EMBL" id="KAG7045151.1"/>
    </source>
</evidence>
<name>A0A9P7R056_9PEZI</name>
<keyword evidence="2" id="KW-1185">Reference proteome</keyword>
<dbReference type="Proteomes" id="UP000699042">
    <property type="component" value="Unassembled WGS sequence"/>
</dbReference>
<gene>
    <name evidence="1" type="ORF">JMJ77_009238</name>
</gene>
<organism evidence="1 2">
    <name type="scientific">Colletotrichum scovillei</name>
    <dbReference type="NCBI Taxonomy" id="1209932"/>
    <lineage>
        <taxon>Eukaryota</taxon>
        <taxon>Fungi</taxon>
        <taxon>Dikarya</taxon>
        <taxon>Ascomycota</taxon>
        <taxon>Pezizomycotina</taxon>
        <taxon>Sordariomycetes</taxon>
        <taxon>Hypocreomycetidae</taxon>
        <taxon>Glomerellales</taxon>
        <taxon>Glomerellaceae</taxon>
        <taxon>Colletotrichum</taxon>
        <taxon>Colletotrichum acutatum species complex</taxon>
    </lineage>
</organism>
<sequence length="81" mass="9010">MRTDQAGGDWDVRTHLDLRPIDGQPVIAGKHRALSICLSYAATFDIRVQRTRSEISSHEPTVLKPGSHFAIRATIVTSPWT</sequence>
<protein>
    <submittedName>
        <fullName evidence="1">Uncharacterized protein</fullName>
    </submittedName>
</protein>
<evidence type="ECO:0000313" key="2">
    <source>
        <dbReference type="Proteomes" id="UP000699042"/>
    </source>
</evidence>
<dbReference type="AlphaFoldDB" id="A0A9P7R056"/>
<accession>A0A9P7R056</accession>